<evidence type="ECO:0000313" key="2">
    <source>
        <dbReference type="Proteomes" id="UP000199267"/>
    </source>
</evidence>
<dbReference type="NCBIfam" id="TIGR04359">
    <property type="entry name" value="TrbK_RP4"/>
    <property type="match status" value="1"/>
</dbReference>
<dbReference type="EMBL" id="FOFJ01000075">
    <property type="protein sequence ID" value="SER68437.1"/>
    <property type="molecule type" value="Genomic_DNA"/>
</dbReference>
<name>A0A1H9R749_9GAMM</name>
<organism evidence="1 2">
    <name type="scientific">Azotobacter beijerinckii</name>
    <dbReference type="NCBI Taxonomy" id="170623"/>
    <lineage>
        <taxon>Bacteria</taxon>
        <taxon>Pseudomonadati</taxon>
        <taxon>Pseudomonadota</taxon>
        <taxon>Gammaproteobacteria</taxon>
        <taxon>Pseudomonadales</taxon>
        <taxon>Pseudomonadaceae</taxon>
        <taxon>Azotobacter</taxon>
    </lineage>
</organism>
<proteinExistence type="predicted"/>
<dbReference type="Proteomes" id="UP000199267">
    <property type="component" value="Unassembled WGS sequence"/>
</dbReference>
<gene>
    <name evidence="1" type="ORF">SAMN04244573_04104</name>
</gene>
<accession>A0A1H9R749</accession>
<keyword evidence="1" id="KW-0449">Lipoprotein</keyword>
<reference evidence="1 2" key="1">
    <citation type="submission" date="2016-10" db="EMBL/GenBank/DDBJ databases">
        <authorList>
            <person name="de Groot N.N."/>
        </authorList>
    </citation>
    <scope>NUCLEOTIDE SEQUENCE [LARGE SCALE GENOMIC DNA]</scope>
    <source>
        <strain evidence="1 2">DSM 378</strain>
    </source>
</reference>
<evidence type="ECO:0000313" key="1">
    <source>
        <dbReference type="EMBL" id="SER68437.1"/>
    </source>
</evidence>
<protein>
    <submittedName>
        <fullName evidence="1">Entry exclusion lipoprotein TrbK</fullName>
    </submittedName>
</protein>
<dbReference type="InterPro" id="IPR027584">
    <property type="entry name" value="TrbK_RP4"/>
</dbReference>
<sequence>MKYFLTITWTAAMAAMLVGCKPTMPEANRENCQPATVVQLDRSIRSEFVDKCLRG</sequence>
<dbReference type="PROSITE" id="PS51257">
    <property type="entry name" value="PROKAR_LIPOPROTEIN"/>
    <property type="match status" value="1"/>
</dbReference>
<dbReference type="AlphaFoldDB" id="A0A1H9R749"/>
<dbReference type="RefSeq" id="WP_090625076.1">
    <property type="nucleotide sequence ID" value="NZ_FOFJ01000075.1"/>
</dbReference>